<proteinExistence type="predicted"/>
<keyword evidence="3" id="KW-1185">Reference proteome</keyword>
<gene>
    <name evidence="2" type="ORF">B5V02_27565</name>
</gene>
<evidence type="ECO:0000313" key="3">
    <source>
        <dbReference type="Proteomes" id="UP000248616"/>
    </source>
</evidence>
<dbReference type="Proteomes" id="UP000248616">
    <property type="component" value="Unassembled WGS sequence"/>
</dbReference>
<dbReference type="EMBL" id="MZXV01000058">
    <property type="protein sequence ID" value="PZV35340.1"/>
    <property type="molecule type" value="Genomic_DNA"/>
</dbReference>
<feature type="region of interest" description="Disordered" evidence="1">
    <location>
        <begin position="18"/>
        <end position="43"/>
    </location>
</feature>
<feature type="compositionally biased region" description="Basic and acidic residues" evidence="1">
    <location>
        <begin position="18"/>
        <end position="32"/>
    </location>
</feature>
<comment type="caution">
    <text evidence="2">The sequence shown here is derived from an EMBL/GenBank/DDBJ whole genome shotgun (WGS) entry which is preliminary data.</text>
</comment>
<accession>A0A2W7BWY6</accession>
<protein>
    <submittedName>
        <fullName evidence="2">Uncharacterized protein</fullName>
    </submittedName>
</protein>
<name>A0A2W7BWY6_9HYPH</name>
<evidence type="ECO:0000313" key="2">
    <source>
        <dbReference type="EMBL" id="PZV35340.1"/>
    </source>
</evidence>
<organism evidence="2 3">
    <name type="scientific">Mesorhizobium kowhaii</name>
    <dbReference type="NCBI Taxonomy" id="1300272"/>
    <lineage>
        <taxon>Bacteria</taxon>
        <taxon>Pseudomonadati</taxon>
        <taxon>Pseudomonadota</taxon>
        <taxon>Alphaproteobacteria</taxon>
        <taxon>Hyphomicrobiales</taxon>
        <taxon>Phyllobacteriaceae</taxon>
        <taxon>Mesorhizobium</taxon>
    </lineage>
</organism>
<reference evidence="3" key="1">
    <citation type="submission" date="2017-03" db="EMBL/GenBank/DDBJ databases">
        <authorList>
            <person name="Safronova V.I."/>
            <person name="Sazanova A.L."/>
            <person name="Chirak E.R."/>
        </authorList>
    </citation>
    <scope>NUCLEOTIDE SEQUENCE [LARGE SCALE GENOMIC DNA]</scope>
    <source>
        <strain evidence="3">Ach-343</strain>
    </source>
</reference>
<dbReference type="AlphaFoldDB" id="A0A2W7BWY6"/>
<sequence>MGHAEYAAALGLSPVQRRAEAGDRVGDREAWRRRGAGLSPPWRRHQHGVPLAVELGLTARKAPQLATVVLADGAENELPALAALRDLVQSPDGMMAIELADGRRVSAPAGSTPAAVKRQLAGIRVGRMEPIFELGDM</sequence>
<dbReference type="RefSeq" id="WP_245446236.1">
    <property type="nucleotide sequence ID" value="NZ_MZXV01000058.1"/>
</dbReference>
<evidence type="ECO:0000256" key="1">
    <source>
        <dbReference type="SAM" id="MobiDB-lite"/>
    </source>
</evidence>